<proteinExistence type="predicted"/>
<dbReference type="STRING" id="1802435.A2114_00945"/>
<reference evidence="2 3" key="1">
    <citation type="journal article" date="2016" name="Nat. Commun.">
        <title>Thousands of microbial genomes shed light on interconnected biogeochemical processes in an aquifer system.</title>
        <authorList>
            <person name="Anantharaman K."/>
            <person name="Brown C.T."/>
            <person name="Hug L.A."/>
            <person name="Sharon I."/>
            <person name="Castelle C.J."/>
            <person name="Probst A.J."/>
            <person name="Thomas B.C."/>
            <person name="Singh A."/>
            <person name="Wilkins M.J."/>
            <person name="Karaoz U."/>
            <person name="Brodie E.L."/>
            <person name="Williams K.H."/>
            <person name="Hubbard S.S."/>
            <person name="Banfield J.F."/>
        </authorList>
    </citation>
    <scope>NUCLEOTIDE SEQUENCE [LARGE SCALE GENOMIC DNA]</scope>
</reference>
<name>A0A1G2QCI1_9BACT</name>
<feature type="transmembrane region" description="Helical" evidence="1">
    <location>
        <begin position="7"/>
        <end position="25"/>
    </location>
</feature>
<protein>
    <submittedName>
        <fullName evidence="2">Uncharacterized protein</fullName>
    </submittedName>
</protein>
<gene>
    <name evidence="2" type="ORF">A2114_00945</name>
</gene>
<evidence type="ECO:0000313" key="3">
    <source>
        <dbReference type="Proteomes" id="UP000176494"/>
    </source>
</evidence>
<organism evidence="2 3">
    <name type="scientific">Candidatus Vogelbacteria bacterium GWA1_51_14</name>
    <dbReference type="NCBI Taxonomy" id="1802435"/>
    <lineage>
        <taxon>Bacteria</taxon>
        <taxon>Candidatus Vogeliibacteriota</taxon>
    </lineage>
</organism>
<dbReference type="Proteomes" id="UP000176494">
    <property type="component" value="Unassembled WGS sequence"/>
</dbReference>
<keyword evidence="1" id="KW-0472">Membrane</keyword>
<evidence type="ECO:0000256" key="1">
    <source>
        <dbReference type="SAM" id="Phobius"/>
    </source>
</evidence>
<evidence type="ECO:0000313" key="2">
    <source>
        <dbReference type="EMBL" id="OHA57819.1"/>
    </source>
</evidence>
<dbReference type="AlphaFoldDB" id="A0A1G2QCI1"/>
<keyword evidence="1" id="KW-0812">Transmembrane</keyword>
<accession>A0A1G2QCI1</accession>
<comment type="caution">
    <text evidence="2">The sequence shown here is derived from an EMBL/GenBank/DDBJ whole genome shotgun (WGS) entry which is preliminary data.</text>
</comment>
<feature type="transmembrane region" description="Helical" evidence="1">
    <location>
        <begin position="45"/>
        <end position="62"/>
    </location>
</feature>
<sequence>MKTTSRLLAYFASNLLIVIGLVLIWRGTWYVLDGIDLILFNNDHFYTAIGGIIVGLLVLYLPDKDLKEIQKL</sequence>
<dbReference type="EMBL" id="MHTG01000005">
    <property type="protein sequence ID" value="OHA57819.1"/>
    <property type="molecule type" value="Genomic_DNA"/>
</dbReference>
<keyword evidence="1" id="KW-1133">Transmembrane helix</keyword>